<dbReference type="Gene3D" id="1.10.460.10">
    <property type="entry name" value="Topoisomerase I, domain 2"/>
    <property type="match status" value="1"/>
</dbReference>
<evidence type="ECO:0000256" key="13">
    <source>
        <dbReference type="ARBA" id="ARBA00032235"/>
    </source>
</evidence>
<evidence type="ECO:0000256" key="6">
    <source>
        <dbReference type="ARBA" id="ARBA00022833"/>
    </source>
</evidence>
<keyword evidence="8" id="KW-0799">Topoisomerase</keyword>
<feature type="domain" description="Toprim" evidence="16">
    <location>
        <begin position="1"/>
        <end position="111"/>
    </location>
</feature>
<evidence type="ECO:0000259" key="16">
    <source>
        <dbReference type="PROSITE" id="PS50880"/>
    </source>
</evidence>
<dbReference type="InterPro" id="IPR013826">
    <property type="entry name" value="Topo_IA_cen_sub3"/>
</dbReference>
<keyword evidence="5" id="KW-0863">Zinc-finger</keyword>
<evidence type="ECO:0000256" key="7">
    <source>
        <dbReference type="ARBA" id="ARBA00022842"/>
    </source>
</evidence>
<dbReference type="GO" id="GO:0008270">
    <property type="term" value="F:zinc ion binding"/>
    <property type="evidence" value="ECO:0007669"/>
    <property type="project" value="UniProtKB-KW"/>
</dbReference>
<dbReference type="GO" id="GO:0003917">
    <property type="term" value="F:DNA topoisomerase type I (single strand cut, ATP-independent) activity"/>
    <property type="evidence" value="ECO:0007669"/>
    <property type="project" value="UniProtKB-EC"/>
</dbReference>
<dbReference type="CDD" id="cd00186">
    <property type="entry name" value="TOP1Ac"/>
    <property type="match status" value="1"/>
</dbReference>
<dbReference type="PROSITE" id="PS50880">
    <property type="entry name" value="TOPRIM"/>
    <property type="match status" value="1"/>
</dbReference>
<feature type="compositionally biased region" description="Basic and acidic residues" evidence="15">
    <location>
        <begin position="340"/>
        <end position="349"/>
    </location>
</feature>
<dbReference type="InterPro" id="IPR034149">
    <property type="entry name" value="TOPRIM_TopoI"/>
</dbReference>
<dbReference type="EMBL" id="MHLN01000043">
    <property type="protein sequence ID" value="OGZ10173.1"/>
    <property type="molecule type" value="Genomic_DNA"/>
</dbReference>
<name>A0A1G2D9E9_9BACT</name>
<keyword evidence="10 18" id="KW-0413">Isomerase</keyword>
<dbReference type="PRINTS" id="PR00417">
    <property type="entry name" value="PRTPISMRASEI"/>
</dbReference>
<organism evidence="18 19">
    <name type="scientific">Candidatus Lloydbacteria bacterium RIFCSPHIGHO2_02_FULL_51_22</name>
    <dbReference type="NCBI Taxonomy" id="1798663"/>
    <lineage>
        <taxon>Bacteria</taxon>
        <taxon>Candidatus Lloydiibacteriota</taxon>
    </lineage>
</organism>
<dbReference type="PROSITE" id="PS00396">
    <property type="entry name" value="TOPO_IA_1"/>
    <property type="match status" value="1"/>
</dbReference>
<dbReference type="InterPro" id="IPR013497">
    <property type="entry name" value="Topo_IA_cen"/>
</dbReference>
<evidence type="ECO:0000256" key="3">
    <source>
        <dbReference type="ARBA" id="ARBA00012891"/>
    </source>
</evidence>
<protein>
    <recommendedName>
        <fullName evidence="3">DNA topoisomerase</fullName>
        <ecNumber evidence="3">5.6.2.1</ecNumber>
    </recommendedName>
    <alternativeName>
        <fullName evidence="14">Omega-protein</fullName>
    </alternativeName>
    <alternativeName>
        <fullName evidence="13">Relaxing enzyme</fullName>
    </alternativeName>
    <alternativeName>
        <fullName evidence="11">Swivelase</fullName>
    </alternativeName>
    <alternativeName>
        <fullName evidence="12">Untwisting enzyme</fullName>
    </alternativeName>
</protein>
<keyword evidence="6" id="KW-0862">Zinc</keyword>
<evidence type="ECO:0000256" key="11">
    <source>
        <dbReference type="ARBA" id="ARBA00030003"/>
    </source>
</evidence>
<dbReference type="NCBIfam" id="TIGR01051">
    <property type="entry name" value="topA_bact"/>
    <property type="match status" value="1"/>
</dbReference>
<dbReference type="SMART" id="SM00436">
    <property type="entry name" value="TOP1Bc"/>
    <property type="match status" value="1"/>
</dbReference>
<evidence type="ECO:0000256" key="1">
    <source>
        <dbReference type="ARBA" id="ARBA00000213"/>
    </source>
</evidence>
<dbReference type="Pfam" id="PF01751">
    <property type="entry name" value="Toprim"/>
    <property type="match status" value="1"/>
</dbReference>
<dbReference type="CDD" id="cd03363">
    <property type="entry name" value="TOPRIM_TopoIA_TopoI"/>
    <property type="match status" value="1"/>
</dbReference>
<comment type="caution">
    <text evidence="18">The sequence shown here is derived from an EMBL/GenBank/DDBJ whole genome shotgun (WGS) entry which is preliminary data.</text>
</comment>
<proteinExistence type="inferred from homology"/>
<accession>A0A1G2D9E9</accession>
<dbReference type="PANTHER" id="PTHR42785">
    <property type="entry name" value="DNA TOPOISOMERASE, TYPE IA, CORE"/>
    <property type="match status" value="1"/>
</dbReference>
<dbReference type="Pfam" id="PF01131">
    <property type="entry name" value="Topoisom_bac"/>
    <property type="match status" value="1"/>
</dbReference>
<dbReference type="InterPro" id="IPR003601">
    <property type="entry name" value="Topo_IA_2"/>
</dbReference>
<evidence type="ECO:0000256" key="10">
    <source>
        <dbReference type="ARBA" id="ARBA00023235"/>
    </source>
</evidence>
<evidence type="ECO:0000259" key="17">
    <source>
        <dbReference type="PROSITE" id="PS52039"/>
    </source>
</evidence>
<dbReference type="GO" id="GO:0006265">
    <property type="term" value="P:DNA topological change"/>
    <property type="evidence" value="ECO:0007669"/>
    <property type="project" value="InterPro"/>
</dbReference>
<dbReference type="Pfam" id="PF01396">
    <property type="entry name" value="Zn_ribbon_Top1"/>
    <property type="match status" value="3"/>
</dbReference>
<feature type="non-terminal residue" evidence="18">
    <location>
        <position position="1"/>
    </location>
</feature>
<dbReference type="InterPro" id="IPR000380">
    <property type="entry name" value="Topo_IA"/>
</dbReference>
<dbReference type="InterPro" id="IPR028612">
    <property type="entry name" value="Topoisom_1_IA"/>
</dbReference>
<evidence type="ECO:0000256" key="12">
    <source>
        <dbReference type="ARBA" id="ARBA00031985"/>
    </source>
</evidence>
<keyword evidence="7" id="KW-0460">Magnesium</keyword>
<dbReference type="Proteomes" id="UP000178099">
    <property type="component" value="Unassembled WGS sequence"/>
</dbReference>
<comment type="similarity">
    <text evidence="2">Belongs to the type IA topoisomerase family.</text>
</comment>
<evidence type="ECO:0000313" key="19">
    <source>
        <dbReference type="Proteomes" id="UP000178099"/>
    </source>
</evidence>
<dbReference type="PANTHER" id="PTHR42785:SF1">
    <property type="entry name" value="DNA TOPOISOMERASE"/>
    <property type="match status" value="1"/>
</dbReference>
<dbReference type="InterPro" id="IPR013825">
    <property type="entry name" value="Topo_IA_cen_sub2"/>
</dbReference>
<reference evidence="18 19" key="1">
    <citation type="journal article" date="2016" name="Nat. Commun.">
        <title>Thousands of microbial genomes shed light on interconnected biogeochemical processes in an aquifer system.</title>
        <authorList>
            <person name="Anantharaman K."/>
            <person name="Brown C.T."/>
            <person name="Hug L.A."/>
            <person name="Sharon I."/>
            <person name="Castelle C.J."/>
            <person name="Probst A.J."/>
            <person name="Thomas B.C."/>
            <person name="Singh A."/>
            <person name="Wilkins M.J."/>
            <person name="Karaoz U."/>
            <person name="Brodie E.L."/>
            <person name="Williams K.H."/>
            <person name="Hubbard S.S."/>
            <person name="Banfield J.F."/>
        </authorList>
    </citation>
    <scope>NUCLEOTIDE SEQUENCE [LARGE SCALE GENOMIC DNA]</scope>
</reference>
<sequence length="755" mass="83931">KLFIVESPAKSKTISKYLEGEYKVTSSVGHFRDIPKSSKDAIDIEAGFVPNYQIVPGKERVASELKSLCAKADEVILATDPDREGEAIAWHIAQICNLGNSKPQTLNSKQTGKSEIQNSKLKRIVFHEVTKPAILEALAHPRDIDDNLRKAQEARRVLDRLFGYDLSALIWKKVRYGLSAGRVQSPALRILMERERKIRAFRPKDYWVITAHTETKGKNPLVLACTEEPDKEAEAVRIVAEGKKGVWRVKDIEETNVRRAAPAPFTTSTLQQAASNRLGMAPAQTMRAAQGLYEAGHITYMRTDSTVLSATAQKEIASFVVGEYGTEYSTPRVHKTKSKSAQEAHEAVRPTHVGKKTVGGTPEQKRLYDLIWRRAIASQMADAAIARTKIIATTEAGGIPDFAAHGARTEFFGWLKADPDAKSDDVELPKVIKDEPLTLTDISSEKKQTEPPKRYTEAGLIKELEKRGIGRPSTYASIMKTLVDRAYVLRENRTLHPTELGDVVDTFLEENFADYISDSFTSEMEDDLDQIAEGKKDYVKLLKDFYGPFSKYVKEKTKTIGKLTNIGKAPANMRCPKCGSAMVIKLSRAGTFLSCERFPECDGARTMEGESFDTKKELKETGEKCPECGDSLPAGRQGKLVEREGKFGKFVGCSNYPKCKFIKKGAESEEAKRAADTGVVCPECKKGTLAERKGRFGVFYSCTNYPKCKFAIKAKPTGKLCPECSSLMMEGTKTIPERCSKKECLNHNPHKLLKK</sequence>
<feature type="region of interest" description="Disordered" evidence="15">
    <location>
        <begin position="331"/>
        <end position="360"/>
    </location>
</feature>
<dbReference type="Gene3D" id="3.30.65.10">
    <property type="entry name" value="Bacterial Topoisomerase I, domain 1"/>
    <property type="match status" value="2"/>
</dbReference>
<dbReference type="SMART" id="SM00493">
    <property type="entry name" value="TOPRIM"/>
    <property type="match status" value="1"/>
</dbReference>
<evidence type="ECO:0000313" key="18">
    <source>
        <dbReference type="EMBL" id="OGZ10173.1"/>
    </source>
</evidence>
<dbReference type="EC" id="5.6.2.1" evidence="3"/>
<gene>
    <name evidence="18" type="ORF">A3D67_03445</name>
</gene>
<dbReference type="HAMAP" id="MF_00952">
    <property type="entry name" value="Topoisom_1_prok"/>
    <property type="match status" value="1"/>
</dbReference>
<dbReference type="InterPro" id="IPR006171">
    <property type="entry name" value="TOPRIM_dom"/>
</dbReference>
<evidence type="ECO:0000256" key="5">
    <source>
        <dbReference type="ARBA" id="ARBA00022771"/>
    </source>
</evidence>
<evidence type="ECO:0000256" key="2">
    <source>
        <dbReference type="ARBA" id="ARBA00009446"/>
    </source>
</evidence>
<dbReference type="InterPro" id="IPR003602">
    <property type="entry name" value="Topo_IA_DNA-bd_dom"/>
</dbReference>
<dbReference type="InterPro" id="IPR013824">
    <property type="entry name" value="Topo_IA_cen_sub1"/>
</dbReference>
<dbReference type="SMART" id="SM00437">
    <property type="entry name" value="TOP1Ac"/>
    <property type="match status" value="1"/>
</dbReference>
<dbReference type="PROSITE" id="PS52039">
    <property type="entry name" value="TOPO_IA_2"/>
    <property type="match status" value="1"/>
</dbReference>
<feature type="domain" description="Topo IA-type catalytic" evidence="17">
    <location>
        <begin position="145"/>
        <end position="553"/>
    </location>
</feature>
<dbReference type="Gene3D" id="3.40.50.140">
    <property type="match status" value="1"/>
</dbReference>
<keyword evidence="4" id="KW-0479">Metal-binding</keyword>
<dbReference type="AlphaFoldDB" id="A0A1G2D9E9"/>
<dbReference type="SUPFAM" id="SSF56712">
    <property type="entry name" value="Prokaryotic type I DNA topoisomerase"/>
    <property type="match status" value="1"/>
</dbReference>
<evidence type="ECO:0000256" key="8">
    <source>
        <dbReference type="ARBA" id="ARBA00023029"/>
    </source>
</evidence>
<dbReference type="Gene3D" id="2.70.20.10">
    <property type="entry name" value="Topoisomerase I, domain 3"/>
    <property type="match status" value="1"/>
</dbReference>
<dbReference type="InterPro" id="IPR023405">
    <property type="entry name" value="Topo_IA_core_domain"/>
</dbReference>
<dbReference type="GO" id="GO:0003677">
    <property type="term" value="F:DNA binding"/>
    <property type="evidence" value="ECO:0007669"/>
    <property type="project" value="UniProtKB-KW"/>
</dbReference>
<dbReference type="InterPro" id="IPR005733">
    <property type="entry name" value="TopoI_bac-type"/>
</dbReference>
<dbReference type="Gene3D" id="1.10.290.10">
    <property type="entry name" value="Topoisomerase I, domain 4"/>
    <property type="match status" value="1"/>
</dbReference>
<evidence type="ECO:0000256" key="4">
    <source>
        <dbReference type="ARBA" id="ARBA00022723"/>
    </source>
</evidence>
<keyword evidence="9" id="KW-0238">DNA-binding</keyword>
<evidence type="ECO:0000256" key="9">
    <source>
        <dbReference type="ARBA" id="ARBA00023125"/>
    </source>
</evidence>
<dbReference type="InterPro" id="IPR023406">
    <property type="entry name" value="Topo_IA_AS"/>
</dbReference>
<comment type="catalytic activity">
    <reaction evidence="1">
        <text>ATP-independent breakage of single-stranded DNA, followed by passage and rejoining.</text>
        <dbReference type="EC" id="5.6.2.1"/>
    </reaction>
</comment>
<evidence type="ECO:0000256" key="14">
    <source>
        <dbReference type="ARBA" id="ARBA00032877"/>
    </source>
</evidence>
<dbReference type="InterPro" id="IPR013498">
    <property type="entry name" value="Topo_IA_Znf"/>
</dbReference>
<dbReference type="SUPFAM" id="SSF57783">
    <property type="entry name" value="Zinc beta-ribbon"/>
    <property type="match status" value="2"/>
</dbReference>
<evidence type="ECO:0000256" key="15">
    <source>
        <dbReference type="SAM" id="MobiDB-lite"/>
    </source>
</evidence>
<dbReference type="GO" id="GO:0005694">
    <property type="term" value="C:chromosome"/>
    <property type="evidence" value="ECO:0007669"/>
    <property type="project" value="InterPro"/>
</dbReference>